<dbReference type="GO" id="GO:0000976">
    <property type="term" value="F:transcription cis-regulatory region binding"/>
    <property type="evidence" value="ECO:0007669"/>
    <property type="project" value="TreeGrafter"/>
</dbReference>
<dbReference type="Gene3D" id="1.10.357.10">
    <property type="entry name" value="Tetracycline Repressor, domain 2"/>
    <property type="match status" value="1"/>
</dbReference>
<proteinExistence type="predicted"/>
<gene>
    <name evidence="7" type="ORF">A7E78_11790</name>
</gene>
<keyword evidence="8" id="KW-1185">Reference proteome</keyword>
<feature type="domain" description="HTH tetR-type" evidence="6">
    <location>
        <begin position="10"/>
        <end position="70"/>
    </location>
</feature>
<evidence type="ECO:0000256" key="5">
    <source>
        <dbReference type="PROSITE-ProRule" id="PRU00335"/>
    </source>
</evidence>
<dbReference type="Pfam" id="PF00440">
    <property type="entry name" value="TetR_N"/>
    <property type="match status" value="1"/>
</dbReference>
<dbReference type="KEGG" id="pef:A7E78_11790"/>
<dbReference type="RefSeq" id="WP_072284491.1">
    <property type="nucleotide sequence ID" value="NZ_CP015519.1"/>
</dbReference>
<dbReference type="PROSITE" id="PS50977">
    <property type="entry name" value="HTH_TETR_2"/>
    <property type="match status" value="1"/>
</dbReference>
<evidence type="ECO:0000313" key="8">
    <source>
        <dbReference type="Proteomes" id="UP000182517"/>
    </source>
</evidence>
<dbReference type="FunFam" id="1.10.10.60:FF:000141">
    <property type="entry name" value="TetR family transcriptional regulator"/>
    <property type="match status" value="1"/>
</dbReference>
<dbReference type="InterPro" id="IPR023772">
    <property type="entry name" value="DNA-bd_HTH_TetR-type_CS"/>
</dbReference>
<dbReference type="EMBL" id="CP015519">
    <property type="protein sequence ID" value="APG28465.1"/>
    <property type="molecule type" value="Genomic_DNA"/>
</dbReference>
<dbReference type="OrthoDB" id="9798857at2"/>
<evidence type="ECO:0000313" key="7">
    <source>
        <dbReference type="EMBL" id="APG28465.1"/>
    </source>
</evidence>
<name>A0A1L3GRC7_9BACT</name>
<sequence length="203" mass="23470">MARKTKAEAEQTRQDILNAALELFHERGYSRTTLDQIARKAGVTRGAIYWHFKDKVDLFVGLKDEIEGSAGIRLEDLLQLQVNSLVDIQDGLLRYFRQLEQDQRFRKYFETVIFRTEFTDDLLPVRDQYQNKLRRRQQKDEDDLRHLQAAGQVRADVDCVQAALALRALMIGLLHTWLMDSEAFSLTEQGGALLGDFLKSLQP</sequence>
<dbReference type="InterPro" id="IPR036271">
    <property type="entry name" value="Tet_transcr_reg_TetR-rel_C_sf"/>
</dbReference>
<dbReference type="STRING" id="1842532.A7E78_11790"/>
<dbReference type="PANTHER" id="PTHR30055">
    <property type="entry name" value="HTH-TYPE TRANSCRIPTIONAL REGULATOR RUTR"/>
    <property type="match status" value="1"/>
</dbReference>
<dbReference type="Pfam" id="PF08361">
    <property type="entry name" value="TetR_C_2"/>
    <property type="match status" value="1"/>
</dbReference>
<dbReference type="PANTHER" id="PTHR30055:SF240">
    <property type="entry name" value="HTH-TYPE TRANSCRIPTIONAL REGULATOR ACRR"/>
    <property type="match status" value="1"/>
</dbReference>
<dbReference type="GO" id="GO:0003700">
    <property type="term" value="F:DNA-binding transcription factor activity"/>
    <property type="evidence" value="ECO:0007669"/>
    <property type="project" value="TreeGrafter"/>
</dbReference>
<evidence type="ECO:0000256" key="4">
    <source>
        <dbReference type="ARBA" id="ARBA00023163"/>
    </source>
</evidence>
<feature type="DNA-binding region" description="H-T-H motif" evidence="5">
    <location>
        <begin position="33"/>
        <end position="52"/>
    </location>
</feature>
<organism evidence="7 8">
    <name type="scientific">Syntrophotalea acetylenivorans</name>
    <dbReference type="NCBI Taxonomy" id="1842532"/>
    <lineage>
        <taxon>Bacteria</taxon>
        <taxon>Pseudomonadati</taxon>
        <taxon>Thermodesulfobacteriota</taxon>
        <taxon>Desulfuromonadia</taxon>
        <taxon>Desulfuromonadales</taxon>
        <taxon>Syntrophotaleaceae</taxon>
        <taxon>Syntrophotalea</taxon>
    </lineage>
</organism>
<dbReference type="InterPro" id="IPR013572">
    <property type="entry name" value="Tscrpt_reg_MAATS_C"/>
</dbReference>
<dbReference type="Proteomes" id="UP000182517">
    <property type="component" value="Chromosome"/>
</dbReference>
<evidence type="ECO:0000259" key="6">
    <source>
        <dbReference type="PROSITE" id="PS50977"/>
    </source>
</evidence>
<keyword evidence="2" id="KW-0805">Transcription regulation</keyword>
<dbReference type="SUPFAM" id="SSF46689">
    <property type="entry name" value="Homeodomain-like"/>
    <property type="match status" value="1"/>
</dbReference>
<keyword evidence="1" id="KW-0678">Repressor</keyword>
<dbReference type="SUPFAM" id="SSF48498">
    <property type="entry name" value="Tetracyclin repressor-like, C-terminal domain"/>
    <property type="match status" value="1"/>
</dbReference>
<evidence type="ECO:0000256" key="2">
    <source>
        <dbReference type="ARBA" id="ARBA00023015"/>
    </source>
</evidence>
<protein>
    <recommendedName>
        <fullName evidence="6">HTH tetR-type domain-containing protein</fullName>
    </recommendedName>
</protein>
<dbReference type="InterPro" id="IPR050109">
    <property type="entry name" value="HTH-type_TetR-like_transc_reg"/>
</dbReference>
<keyword evidence="4" id="KW-0804">Transcription</keyword>
<dbReference type="PROSITE" id="PS01081">
    <property type="entry name" value="HTH_TETR_1"/>
    <property type="match status" value="1"/>
</dbReference>
<dbReference type="PRINTS" id="PR00455">
    <property type="entry name" value="HTHTETR"/>
</dbReference>
<dbReference type="InterPro" id="IPR009057">
    <property type="entry name" value="Homeodomain-like_sf"/>
</dbReference>
<dbReference type="AlphaFoldDB" id="A0A1L3GRC7"/>
<keyword evidence="3 5" id="KW-0238">DNA-binding</keyword>
<reference evidence="7 8" key="1">
    <citation type="journal article" date="2017" name="Genome Announc.">
        <title>Complete Genome Sequences of Two Acetylene-Fermenting Pelobacter acetylenicus Strains.</title>
        <authorList>
            <person name="Sutton J.M."/>
            <person name="Baesman S.M."/>
            <person name="Fierst J.L."/>
            <person name="Poret-Peterson A.T."/>
            <person name="Oremland R.S."/>
            <person name="Dunlap D.S."/>
            <person name="Akob D.M."/>
        </authorList>
    </citation>
    <scope>NUCLEOTIDE SEQUENCE [LARGE SCALE GENOMIC DNA]</scope>
    <source>
        <strain evidence="7 8">SFB93</strain>
    </source>
</reference>
<evidence type="ECO:0000256" key="1">
    <source>
        <dbReference type="ARBA" id="ARBA00022491"/>
    </source>
</evidence>
<dbReference type="InterPro" id="IPR001647">
    <property type="entry name" value="HTH_TetR"/>
</dbReference>
<accession>A0A1L3GRC7</accession>
<evidence type="ECO:0000256" key="3">
    <source>
        <dbReference type="ARBA" id="ARBA00023125"/>
    </source>
</evidence>